<protein>
    <recommendedName>
        <fullName evidence="4">Transmembrane protein</fullName>
    </recommendedName>
</protein>
<feature type="transmembrane region" description="Helical" evidence="2">
    <location>
        <begin position="54"/>
        <end position="74"/>
    </location>
</feature>
<comment type="caution">
    <text evidence="3">The sequence shown here is derived from an EMBL/GenBank/DDBJ whole genome shotgun (WGS) entry which is preliminary data.</text>
</comment>
<keyword evidence="2" id="KW-0472">Membrane</keyword>
<reference evidence="3" key="2">
    <citation type="journal article" date="2024" name="Plant">
        <title>Genomic evolution and insights into agronomic trait innovations of Sesamum species.</title>
        <authorList>
            <person name="Miao H."/>
            <person name="Wang L."/>
            <person name="Qu L."/>
            <person name="Liu H."/>
            <person name="Sun Y."/>
            <person name="Le M."/>
            <person name="Wang Q."/>
            <person name="Wei S."/>
            <person name="Zheng Y."/>
            <person name="Lin W."/>
            <person name="Duan Y."/>
            <person name="Cao H."/>
            <person name="Xiong S."/>
            <person name="Wang X."/>
            <person name="Wei L."/>
            <person name="Li C."/>
            <person name="Ma Q."/>
            <person name="Ju M."/>
            <person name="Zhao R."/>
            <person name="Li G."/>
            <person name="Mu C."/>
            <person name="Tian Q."/>
            <person name="Mei H."/>
            <person name="Zhang T."/>
            <person name="Gao T."/>
            <person name="Zhang H."/>
        </authorList>
    </citation>
    <scope>NUCLEOTIDE SEQUENCE</scope>
    <source>
        <strain evidence="3">G01</strain>
    </source>
</reference>
<evidence type="ECO:0000313" key="3">
    <source>
        <dbReference type="EMBL" id="KAL0283004.1"/>
    </source>
</evidence>
<keyword evidence="2" id="KW-1133">Transmembrane helix</keyword>
<feature type="region of interest" description="Disordered" evidence="1">
    <location>
        <begin position="85"/>
        <end position="105"/>
    </location>
</feature>
<proteinExistence type="predicted"/>
<evidence type="ECO:0000256" key="1">
    <source>
        <dbReference type="SAM" id="MobiDB-lite"/>
    </source>
</evidence>
<name>A0AAW2IKZ9_9LAMI</name>
<dbReference type="InterPro" id="IPR032238">
    <property type="entry name" value="ATP-synth_Z"/>
</dbReference>
<evidence type="ECO:0000256" key="2">
    <source>
        <dbReference type="SAM" id="Phobius"/>
    </source>
</evidence>
<organism evidence="3">
    <name type="scientific">Sesamum angustifolium</name>
    <dbReference type="NCBI Taxonomy" id="2727405"/>
    <lineage>
        <taxon>Eukaryota</taxon>
        <taxon>Viridiplantae</taxon>
        <taxon>Streptophyta</taxon>
        <taxon>Embryophyta</taxon>
        <taxon>Tracheophyta</taxon>
        <taxon>Spermatophyta</taxon>
        <taxon>Magnoliopsida</taxon>
        <taxon>eudicotyledons</taxon>
        <taxon>Gunneridae</taxon>
        <taxon>Pentapetalae</taxon>
        <taxon>asterids</taxon>
        <taxon>lamiids</taxon>
        <taxon>Lamiales</taxon>
        <taxon>Pedaliaceae</taxon>
        <taxon>Sesamum</taxon>
    </lineage>
</organism>
<dbReference type="PANTHER" id="PTHR35165:SF1">
    <property type="entry name" value="OS04G0577375 PROTEIN"/>
    <property type="match status" value="1"/>
</dbReference>
<feature type="transmembrane region" description="Helical" evidence="2">
    <location>
        <begin position="22"/>
        <end position="42"/>
    </location>
</feature>
<gene>
    <name evidence="3" type="ORF">Sangu_2917300</name>
</gene>
<evidence type="ECO:0008006" key="4">
    <source>
        <dbReference type="Google" id="ProtNLM"/>
    </source>
</evidence>
<dbReference type="PANTHER" id="PTHR35165">
    <property type="entry name" value="OS08G0113900 PROTEIN"/>
    <property type="match status" value="1"/>
</dbReference>
<dbReference type="Pfam" id="PF16594">
    <property type="entry name" value="ATP-synt_Z"/>
    <property type="match status" value="1"/>
</dbReference>
<dbReference type="AlphaFoldDB" id="A0AAW2IKZ9"/>
<reference evidence="3" key="1">
    <citation type="submission" date="2020-06" db="EMBL/GenBank/DDBJ databases">
        <authorList>
            <person name="Li T."/>
            <person name="Hu X."/>
            <person name="Zhang T."/>
            <person name="Song X."/>
            <person name="Zhang H."/>
            <person name="Dai N."/>
            <person name="Sheng W."/>
            <person name="Hou X."/>
            <person name="Wei L."/>
        </authorList>
    </citation>
    <scope>NUCLEOTIDE SEQUENCE</scope>
    <source>
        <strain evidence="3">G01</strain>
        <tissue evidence="3">Leaf</tissue>
    </source>
</reference>
<dbReference type="EMBL" id="JACGWK010001765">
    <property type="protein sequence ID" value="KAL0283004.1"/>
    <property type="molecule type" value="Genomic_DNA"/>
</dbReference>
<accession>A0AAW2IKZ9</accession>
<sequence length="105" mass="12045">MASYEDVKEESYRRLGRRAKKLIGWLGSITLSLVGGLILAWWELNYHPTNHQQWMVPLGLILFVTPLIGCLAVFSSDFCNPKDPYISTQNPPDTLPKNRFHDPEM</sequence>
<keyword evidence="2" id="KW-0812">Transmembrane</keyword>